<dbReference type="GO" id="GO:0045740">
    <property type="term" value="P:positive regulation of DNA replication"/>
    <property type="evidence" value="ECO:0007669"/>
    <property type="project" value="TreeGrafter"/>
</dbReference>
<gene>
    <name evidence="10" type="ORF">H4R18_002116</name>
</gene>
<feature type="compositionally biased region" description="Gly residues" evidence="9">
    <location>
        <begin position="715"/>
        <end position="733"/>
    </location>
</feature>
<protein>
    <recommendedName>
        <fullName evidence="4">CST complex subunit CTC1</fullName>
    </recommendedName>
</protein>
<dbReference type="InterPro" id="IPR042617">
    <property type="entry name" value="CTC1-like"/>
</dbReference>
<dbReference type="Proteomes" id="UP001140217">
    <property type="component" value="Unassembled WGS sequence"/>
</dbReference>
<evidence type="ECO:0000256" key="2">
    <source>
        <dbReference type="ARBA" id="ARBA00004574"/>
    </source>
</evidence>
<evidence type="ECO:0000256" key="9">
    <source>
        <dbReference type="SAM" id="MobiDB-lite"/>
    </source>
</evidence>
<dbReference type="GO" id="GO:0010833">
    <property type="term" value="P:telomere maintenance via telomere lengthening"/>
    <property type="evidence" value="ECO:0007669"/>
    <property type="project" value="TreeGrafter"/>
</dbReference>
<proteinExistence type="inferred from homology"/>
<dbReference type="GO" id="GO:0003697">
    <property type="term" value="F:single-stranded DNA binding"/>
    <property type="evidence" value="ECO:0007669"/>
    <property type="project" value="TreeGrafter"/>
</dbReference>
<organism evidence="10 11">
    <name type="scientific">Coemansia javaensis</name>
    <dbReference type="NCBI Taxonomy" id="2761396"/>
    <lineage>
        <taxon>Eukaryota</taxon>
        <taxon>Fungi</taxon>
        <taxon>Fungi incertae sedis</taxon>
        <taxon>Zoopagomycota</taxon>
        <taxon>Kickxellomycotina</taxon>
        <taxon>Kickxellomycetes</taxon>
        <taxon>Kickxellales</taxon>
        <taxon>Kickxellaceae</taxon>
        <taxon>Coemansia</taxon>
    </lineage>
</organism>
<evidence type="ECO:0000313" key="10">
    <source>
        <dbReference type="EMBL" id="KAJ2782690.1"/>
    </source>
</evidence>
<comment type="subcellular location">
    <subcellularLocation>
        <location evidence="2">Chromosome</location>
        <location evidence="2">Telomere</location>
    </subcellularLocation>
    <subcellularLocation>
        <location evidence="1">Nucleus</location>
    </subcellularLocation>
</comment>
<dbReference type="OrthoDB" id="2314520at2759"/>
<feature type="region of interest" description="Disordered" evidence="9">
    <location>
        <begin position="947"/>
        <end position="995"/>
    </location>
</feature>
<dbReference type="GO" id="GO:0042162">
    <property type="term" value="F:telomeric DNA binding"/>
    <property type="evidence" value="ECO:0007669"/>
    <property type="project" value="TreeGrafter"/>
</dbReference>
<keyword evidence="6" id="KW-0779">Telomere</keyword>
<comment type="similarity">
    <text evidence="3">Belongs to the CTC1 family.</text>
</comment>
<evidence type="ECO:0000256" key="8">
    <source>
        <dbReference type="ARBA" id="ARBA00023242"/>
    </source>
</evidence>
<evidence type="ECO:0000256" key="6">
    <source>
        <dbReference type="ARBA" id="ARBA00022895"/>
    </source>
</evidence>
<accession>A0A9W8HFD6</accession>
<comment type="caution">
    <text evidence="10">The sequence shown here is derived from an EMBL/GenBank/DDBJ whole genome shotgun (WGS) entry which is preliminary data.</text>
</comment>
<dbReference type="EMBL" id="JANBUL010000065">
    <property type="protein sequence ID" value="KAJ2782690.1"/>
    <property type="molecule type" value="Genomic_DNA"/>
</dbReference>
<feature type="region of interest" description="Disordered" evidence="9">
    <location>
        <begin position="715"/>
        <end position="742"/>
    </location>
</feature>
<keyword evidence="8" id="KW-0539">Nucleus</keyword>
<dbReference type="AlphaFoldDB" id="A0A9W8HFD6"/>
<evidence type="ECO:0000313" key="11">
    <source>
        <dbReference type="Proteomes" id="UP001140217"/>
    </source>
</evidence>
<dbReference type="PANTHER" id="PTHR14865">
    <property type="entry name" value="CST COMPLEX SUBUNIT CTC1"/>
    <property type="match status" value="1"/>
</dbReference>
<name>A0A9W8HFD6_9FUNG</name>
<feature type="compositionally biased region" description="Low complexity" evidence="9">
    <location>
        <begin position="970"/>
        <end position="985"/>
    </location>
</feature>
<evidence type="ECO:0000256" key="5">
    <source>
        <dbReference type="ARBA" id="ARBA00022454"/>
    </source>
</evidence>
<keyword evidence="11" id="KW-1185">Reference proteome</keyword>
<evidence type="ECO:0000256" key="1">
    <source>
        <dbReference type="ARBA" id="ARBA00004123"/>
    </source>
</evidence>
<sequence length="1211" mass="124560">MDPTTVLRIGSVGSLRRLSGGVAAADSSGGGALLGALRVAERTESYERAPFRVPAGALVFGDGSGEIRCAAAGARVSWFLDGVAVLLTHWRFVAPPAGLRGATAGAWAHIEILSPPVLLRAGFAPPAPDRPLSWWRKHQVHPELELERRFLAAAEAGGAAPRQPAVLGAVCAVSGILPGAARGEPAFVAETAQGAVLVRGRRHLGLLAALCPGDALFVSALRPATLGGGRAAFVTTAESQAFRIDEFDGLGESQAACAPSAAPSPFTHCSHESLLTQIGRGSPAQPAADERLVAPPGRLESYAGEVTRIVDPALGVYVVDGAHLLVLARWPQLSPLLVLRPGSRVLLENVHAMLLADSDRYRWSWIRRVWPRGPPLRRALVFGACARSSVRVTEFPALNEPAGFPCVVDHGLAAAAVRRTAGLVQLIEAIEAHWRLLAKFPAGPPAERNSGGGGGGGGREAAAQAMDMALALALAGAAPDAPRGGSGDACAAFVDHAGACDAVRPLPGGPCRVVKLRDVIRRFAQWRQQQPVAAGRRPGEPWVAHVCPADLGLEGAPLIGRLAASDRGCVYLRDATGQIRARPTAAVRGQALAGHVCAWRSWRLVVEAVDATPEAPEGSALPAAPVHFSLVYAHVAGPLVLRADPTFGGLAAPRAPAAAPPSSWWLVVVHSQGPAMARAAGAAWSALSIVRGAGVALGAHSPLLELLHSGACGDGPAGDGPAGDGPAGDGPVGDGPVDAGASGPEAVRAVHVRCPLDAAPASFAPGAAYVLCIHGPSGAQELSADPDPDPGAPAVVLELGPHDHVHPVRAGPAADRRAGAWDQVAAHMPRVRLGRAEPLLLRQPAPLPVAGLGGAEGTTVSVCGTVQQREVTRIVAFGSAEGDGAPVAAQLDTRVTLQDDRDGTQTATAYLKLSSLAHPLGLVPGARVVLRDVSVGVSRTTGKLYLSGSAATSVDEPAPEHQEPEHQEPEQQGSEQQEPEQGPDQAPEPPHGPDGLCIARLYAEPGLRRRPLALRCYVDSVEGLRVALRCVACQQPVCGMACVCAQRRHRVAAGPDATARPELELVCLASDGSGVAWLVVTREPDVACVLGLQRADLAGLYAAAAQAWNGQLVWRPPARDPDRAPAAEGTGAVARAAAAAAAAAPAPLLVEGAVAAAALPARRQPLRMDGRSVSVNKHAAPRIVAARVARPATTVAELCWQLLQGLPPGPG</sequence>
<evidence type="ECO:0000256" key="7">
    <source>
        <dbReference type="ARBA" id="ARBA00023125"/>
    </source>
</evidence>
<dbReference type="GO" id="GO:1990879">
    <property type="term" value="C:CST complex"/>
    <property type="evidence" value="ECO:0007669"/>
    <property type="project" value="TreeGrafter"/>
</dbReference>
<evidence type="ECO:0000256" key="3">
    <source>
        <dbReference type="ARBA" id="ARBA00006332"/>
    </source>
</evidence>
<evidence type="ECO:0000256" key="4">
    <source>
        <dbReference type="ARBA" id="ARBA00016175"/>
    </source>
</evidence>
<reference evidence="10" key="1">
    <citation type="submission" date="2022-07" db="EMBL/GenBank/DDBJ databases">
        <title>Phylogenomic reconstructions and comparative analyses of Kickxellomycotina fungi.</title>
        <authorList>
            <person name="Reynolds N.K."/>
            <person name="Stajich J.E."/>
            <person name="Barry K."/>
            <person name="Grigoriev I.V."/>
            <person name="Crous P."/>
            <person name="Smith M.E."/>
        </authorList>
    </citation>
    <scope>NUCLEOTIDE SEQUENCE</scope>
    <source>
        <strain evidence="10">NBRC 105414</strain>
    </source>
</reference>
<dbReference type="PANTHER" id="PTHR14865:SF2">
    <property type="entry name" value="CST COMPLEX SUBUNIT CTC1"/>
    <property type="match status" value="1"/>
</dbReference>
<feature type="compositionally biased region" description="Basic and acidic residues" evidence="9">
    <location>
        <begin position="958"/>
        <end position="969"/>
    </location>
</feature>
<keyword evidence="7" id="KW-0238">DNA-binding</keyword>
<keyword evidence="5" id="KW-0158">Chromosome</keyword>